<feature type="compositionally biased region" description="Gly residues" evidence="1">
    <location>
        <begin position="1"/>
        <end position="14"/>
    </location>
</feature>
<keyword evidence="3" id="KW-1185">Reference proteome</keyword>
<dbReference type="AlphaFoldDB" id="A0A9P5RV96"/>
<evidence type="ECO:0000313" key="2">
    <source>
        <dbReference type="EMBL" id="KAF9146735.1"/>
    </source>
</evidence>
<dbReference type="Proteomes" id="UP000748756">
    <property type="component" value="Unassembled WGS sequence"/>
</dbReference>
<dbReference type="EMBL" id="JAAAUQ010000896">
    <property type="protein sequence ID" value="KAF9146735.1"/>
    <property type="molecule type" value="Genomic_DNA"/>
</dbReference>
<comment type="caution">
    <text evidence="2">The sequence shown here is derived from an EMBL/GenBank/DDBJ whole genome shotgun (WGS) entry which is preliminary data.</text>
</comment>
<gene>
    <name evidence="2" type="ORF">BG015_011507</name>
</gene>
<sequence length="106" mass="12286">MAEIGAGEGTGAGTGPSPSPQQSEHTKFNCRELTHTRREAEQELEETTFQLFLLYHKYGQVPPEVWLEKDQREYEIHSSAKRTYLSYYRRMMGPWTLLHGEKPRGD</sequence>
<protein>
    <submittedName>
        <fullName evidence="2">Uncharacterized protein</fullName>
    </submittedName>
</protein>
<accession>A0A9P5RV96</accession>
<feature type="region of interest" description="Disordered" evidence="1">
    <location>
        <begin position="1"/>
        <end position="28"/>
    </location>
</feature>
<evidence type="ECO:0000313" key="3">
    <source>
        <dbReference type="Proteomes" id="UP000748756"/>
    </source>
</evidence>
<evidence type="ECO:0000256" key="1">
    <source>
        <dbReference type="SAM" id="MobiDB-lite"/>
    </source>
</evidence>
<organism evidence="2 3">
    <name type="scientific">Linnemannia schmuckeri</name>
    <dbReference type="NCBI Taxonomy" id="64567"/>
    <lineage>
        <taxon>Eukaryota</taxon>
        <taxon>Fungi</taxon>
        <taxon>Fungi incertae sedis</taxon>
        <taxon>Mucoromycota</taxon>
        <taxon>Mortierellomycotina</taxon>
        <taxon>Mortierellomycetes</taxon>
        <taxon>Mortierellales</taxon>
        <taxon>Mortierellaceae</taxon>
        <taxon>Linnemannia</taxon>
    </lineage>
</organism>
<feature type="non-terminal residue" evidence="2">
    <location>
        <position position="106"/>
    </location>
</feature>
<proteinExistence type="predicted"/>
<reference evidence="2" key="1">
    <citation type="journal article" date="2020" name="Fungal Divers.">
        <title>Resolving the Mortierellaceae phylogeny through synthesis of multi-gene phylogenetics and phylogenomics.</title>
        <authorList>
            <person name="Vandepol N."/>
            <person name="Liber J."/>
            <person name="Desiro A."/>
            <person name="Na H."/>
            <person name="Kennedy M."/>
            <person name="Barry K."/>
            <person name="Grigoriev I.V."/>
            <person name="Miller A.N."/>
            <person name="O'Donnell K."/>
            <person name="Stajich J.E."/>
            <person name="Bonito G."/>
        </authorList>
    </citation>
    <scope>NUCLEOTIDE SEQUENCE</scope>
    <source>
        <strain evidence="2">NRRL 6426</strain>
    </source>
</reference>
<name>A0A9P5RV96_9FUNG</name>